<dbReference type="EMBL" id="RWGY01000029">
    <property type="protein sequence ID" value="TVU18710.1"/>
    <property type="molecule type" value="Genomic_DNA"/>
</dbReference>
<name>A0A5J9U6G7_9POAL</name>
<feature type="non-terminal residue" evidence="2">
    <location>
        <position position="1"/>
    </location>
</feature>
<feature type="domain" description="Retrovirus-related Pol polyprotein from transposon TNT 1-94-like beta-barrel" evidence="1">
    <location>
        <begin position="171"/>
        <end position="218"/>
    </location>
</feature>
<protein>
    <recommendedName>
        <fullName evidence="1">Retrovirus-related Pol polyprotein from transposon TNT 1-94-like beta-barrel domain-containing protein</fullName>
    </recommendedName>
</protein>
<evidence type="ECO:0000259" key="1">
    <source>
        <dbReference type="Pfam" id="PF22936"/>
    </source>
</evidence>
<dbReference type="InterPro" id="IPR054722">
    <property type="entry name" value="PolX-like_BBD"/>
</dbReference>
<evidence type="ECO:0000313" key="2">
    <source>
        <dbReference type="EMBL" id="TVU18710.1"/>
    </source>
</evidence>
<dbReference type="AlphaFoldDB" id="A0A5J9U6G7"/>
<evidence type="ECO:0000313" key="3">
    <source>
        <dbReference type="Proteomes" id="UP000324897"/>
    </source>
</evidence>
<dbReference type="Pfam" id="PF22936">
    <property type="entry name" value="Pol_BBD"/>
    <property type="match status" value="1"/>
</dbReference>
<sequence>MQLILFNVSGDVLSHTLSVLGCWEKNKDTLASALDPSHAQSKPSKPNSTATVWYFTSGSHHVTGNLDLLTDLTPVTNRWIRGMVGVGPPWQVLARGSVNCNGIILHDVWFVPDCGLNLVSGCQLGLILCMDSDGPCSLIRHEDNAVVGKGRFGAAGLIELDFINLSSGAVWYIASNVSQHMTGDLHLLTDFNTIRPSHPVQTHSGSRLQVCGKGSVKTAQFRHYLVWITVDENADHILE</sequence>
<keyword evidence="3" id="KW-1185">Reference proteome</keyword>
<comment type="caution">
    <text evidence="2">The sequence shown here is derived from an EMBL/GenBank/DDBJ whole genome shotgun (WGS) entry which is preliminary data.</text>
</comment>
<proteinExistence type="predicted"/>
<dbReference type="Proteomes" id="UP000324897">
    <property type="component" value="Chromosome 7"/>
</dbReference>
<organism evidence="2 3">
    <name type="scientific">Eragrostis curvula</name>
    <name type="common">weeping love grass</name>
    <dbReference type="NCBI Taxonomy" id="38414"/>
    <lineage>
        <taxon>Eukaryota</taxon>
        <taxon>Viridiplantae</taxon>
        <taxon>Streptophyta</taxon>
        <taxon>Embryophyta</taxon>
        <taxon>Tracheophyta</taxon>
        <taxon>Spermatophyta</taxon>
        <taxon>Magnoliopsida</taxon>
        <taxon>Liliopsida</taxon>
        <taxon>Poales</taxon>
        <taxon>Poaceae</taxon>
        <taxon>PACMAD clade</taxon>
        <taxon>Chloridoideae</taxon>
        <taxon>Eragrostideae</taxon>
        <taxon>Eragrostidinae</taxon>
        <taxon>Eragrostis</taxon>
    </lineage>
</organism>
<dbReference type="Gramene" id="TVU18710">
    <property type="protein sequence ID" value="TVU18710"/>
    <property type="gene ID" value="EJB05_34822"/>
</dbReference>
<gene>
    <name evidence="2" type="ORF">EJB05_34822</name>
</gene>
<reference evidence="2 3" key="1">
    <citation type="journal article" date="2019" name="Sci. Rep.">
        <title>A high-quality genome of Eragrostis curvula grass provides insights into Poaceae evolution and supports new strategies to enhance forage quality.</title>
        <authorList>
            <person name="Carballo J."/>
            <person name="Santos B.A.C.M."/>
            <person name="Zappacosta D."/>
            <person name="Garbus I."/>
            <person name="Selva J.P."/>
            <person name="Gallo C.A."/>
            <person name="Diaz A."/>
            <person name="Albertini E."/>
            <person name="Caccamo M."/>
            <person name="Echenique V."/>
        </authorList>
    </citation>
    <scope>NUCLEOTIDE SEQUENCE [LARGE SCALE GENOMIC DNA]</scope>
    <source>
        <strain evidence="3">cv. Victoria</strain>
        <tissue evidence="2">Leaf</tissue>
    </source>
</reference>
<accession>A0A5J9U6G7</accession>
<dbReference type="OrthoDB" id="778489at2759"/>